<dbReference type="Gene3D" id="3.40.50.720">
    <property type="entry name" value="NAD(P)-binding Rossmann-like Domain"/>
    <property type="match status" value="1"/>
</dbReference>
<dbReference type="InterPro" id="IPR050425">
    <property type="entry name" value="NAD(P)_dehydrat-like"/>
</dbReference>
<proteinExistence type="inferred from homology"/>
<dbReference type="Pfam" id="PF01370">
    <property type="entry name" value="Epimerase"/>
    <property type="match status" value="1"/>
</dbReference>
<dbReference type="InterPro" id="IPR001509">
    <property type="entry name" value="Epimerase_deHydtase"/>
</dbReference>
<sequence>MSGQLILVTGSTGFIGCHIVEQLLESGYRVRAVARSAKVEQLKSTYADFGDRFDAVGITDIAEDALTGAFEGVDAVIHGATAMPTRTSNAEDMITVATNGTLNVLRRAEAAGIHRFLVLSSITTLVTPAMTFSHKDWFQVPEGDNSKRPALAVYANAKTLAELAMWKWADEHPHVQISSIHPPYVYGPVSRYWQVPEAPDYWALTSVLAIATMLKPDGMYPPYPAHVDVRDVAKACVRGLELWKPAPAGERNRAGFLSPQYFDYPRAKAVILERYPNLKSRIIAADPPPFYGPSALEYEWVDRLFGMKKEDFHTFDETILDTVACILELEEGWKAKGYNPQVPTPDVNDQQQ</sequence>
<evidence type="ECO:0000313" key="5">
    <source>
        <dbReference type="Proteomes" id="UP000219338"/>
    </source>
</evidence>
<dbReference type="GO" id="GO:0016616">
    <property type="term" value="F:oxidoreductase activity, acting on the CH-OH group of donors, NAD or NADP as acceptor"/>
    <property type="evidence" value="ECO:0007669"/>
    <property type="project" value="TreeGrafter"/>
</dbReference>
<dbReference type="AlphaFoldDB" id="A0A284QZ07"/>
<name>A0A284QZ07_ARMOS</name>
<feature type="domain" description="NAD-dependent epimerase/dehydratase" evidence="3">
    <location>
        <begin position="6"/>
        <end position="240"/>
    </location>
</feature>
<organism evidence="4 5">
    <name type="scientific">Armillaria ostoyae</name>
    <name type="common">Armillaria root rot fungus</name>
    <dbReference type="NCBI Taxonomy" id="47428"/>
    <lineage>
        <taxon>Eukaryota</taxon>
        <taxon>Fungi</taxon>
        <taxon>Dikarya</taxon>
        <taxon>Basidiomycota</taxon>
        <taxon>Agaricomycotina</taxon>
        <taxon>Agaricomycetes</taxon>
        <taxon>Agaricomycetidae</taxon>
        <taxon>Agaricales</taxon>
        <taxon>Marasmiineae</taxon>
        <taxon>Physalacriaceae</taxon>
        <taxon>Armillaria</taxon>
    </lineage>
</organism>
<comment type="similarity">
    <text evidence="2">Belongs to the NAD(P)-dependent epimerase/dehydratase family. Dihydroflavonol-4-reductase subfamily.</text>
</comment>
<dbReference type="PANTHER" id="PTHR10366:SF564">
    <property type="entry name" value="STEROL-4-ALPHA-CARBOXYLATE 3-DEHYDROGENASE, DECARBOXYLATING"/>
    <property type="match status" value="1"/>
</dbReference>
<evidence type="ECO:0000256" key="2">
    <source>
        <dbReference type="ARBA" id="ARBA00023445"/>
    </source>
</evidence>
<dbReference type="STRING" id="47428.A0A284QZ07"/>
<gene>
    <name evidence="4" type="ORF">ARMOST_05034</name>
</gene>
<dbReference type="InterPro" id="IPR036291">
    <property type="entry name" value="NAD(P)-bd_dom_sf"/>
</dbReference>
<protein>
    <recommendedName>
        <fullName evidence="3">NAD-dependent epimerase/dehydratase domain-containing protein</fullName>
    </recommendedName>
</protein>
<evidence type="ECO:0000259" key="3">
    <source>
        <dbReference type="Pfam" id="PF01370"/>
    </source>
</evidence>
<dbReference type="OMA" id="REMIDTF"/>
<dbReference type="OrthoDB" id="2735536at2759"/>
<keyword evidence="5" id="KW-1185">Reference proteome</keyword>
<reference evidence="5" key="1">
    <citation type="journal article" date="2017" name="Nat. Ecol. Evol.">
        <title>Genome expansion and lineage-specific genetic innovations in the forest pathogenic fungi Armillaria.</title>
        <authorList>
            <person name="Sipos G."/>
            <person name="Prasanna A.N."/>
            <person name="Walter M.C."/>
            <person name="O'Connor E."/>
            <person name="Balint B."/>
            <person name="Krizsan K."/>
            <person name="Kiss B."/>
            <person name="Hess J."/>
            <person name="Varga T."/>
            <person name="Slot J."/>
            <person name="Riley R."/>
            <person name="Boka B."/>
            <person name="Rigling D."/>
            <person name="Barry K."/>
            <person name="Lee J."/>
            <person name="Mihaltcheva S."/>
            <person name="LaButti K."/>
            <person name="Lipzen A."/>
            <person name="Waldron R."/>
            <person name="Moloney N.M."/>
            <person name="Sperisen C."/>
            <person name="Kredics L."/>
            <person name="Vagvoelgyi C."/>
            <person name="Patrignani A."/>
            <person name="Fitzpatrick D."/>
            <person name="Nagy I."/>
            <person name="Doyle S."/>
            <person name="Anderson J.B."/>
            <person name="Grigoriev I.V."/>
            <person name="Gueldener U."/>
            <person name="Muensterkoetter M."/>
            <person name="Nagy L.G."/>
        </authorList>
    </citation>
    <scope>NUCLEOTIDE SEQUENCE [LARGE SCALE GENOMIC DNA]</scope>
    <source>
        <strain evidence="5">C18/9</strain>
    </source>
</reference>
<evidence type="ECO:0000313" key="4">
    <source>
        <dbReference type="EMBL" id="SJL01711.1"/>
    </source>
</evidence>
<dbReference type="SUPFAM" id="SSF51735">
    <property type="entry name" value="NAD(P)-binding Rossmann-fold domains"/>
    <property type="match status" value="1"/>
</dbReference>
<dbReference type="Proteomes" id="UP000219338">
    <property type="component" value="Unassembled WGS sequence"/>
</dbReference>
<evidence type="ECO:0000256" key="1">
    <source>
        <dbReference type="ARBA" id="ARBA00023002"/>
    </source>
</evidence>
<accession>A0A284QZ07</accession>
<dbReference type="PANTHER" id="PTHR10366">
    <property type="entry name" value="NAD DEPENDENT EPIMERASE/DEHYDRATASE"/>
    <property type="match status" value="1"/>
</dbReference>
<dbReference type="EMBL" id="FUEG01000003">
    <property type="protein sequence ID" value="SJL01711.1"/>
    <property type="molecule type" value="Genomic_DNA"/>
</dbReference>
<keyword evidence="1" id="KW-0560">Oxidoreductase</keyword>